<dbReference type="RefSeq" id="WP_189108885.1">
    <property type="nucleotide sequence ID" value="NZ_BMMV01000012.1"/>
</dbReference>
<protein>
    <recommendedName>
        <fullName evidence="3">PD-(D/E)XK motif protein</fullName>
    </recommendedName>
</protein>
<dbReference type="Proteomes" id="UP000660265">
    <property type="component" value="Unassembled WGS sequence"/>
</dbReference>
<evidence type="ECO:0000313" key="2">
    <source>
        <dbReference type="Proteomes" id="UP000660265"/>
    </source>
</evidence>
<evidence type="ECO:0008006" key="3">
    <source>
        <dbReference type="Google" id="ProtNLM"/>
    </source>
</evidence>
<gene>
    <name evidence="1" type="ORF">GCM10011583_40350</name>
</gene>
<dbReference type="Pfam" id="PF14390">
    <property type="entry name" value="DUF4420"/>
    <property type="match status" value="1"/>
</dbReference>
<name>A0ABQ2EDJ6_9ACTN</name>
<dbReference type="EMBL" id="BMMV01000012">
    <property type="protein sequence ID" value="GGK04509.1"/>
    <property type="molecule type" value="Genomic_DNA"/>
</dbReference>
<organism evidence="1 2">
    <name type="scientific">Streptomyces camponoticapitis</name>
    <dbReference type="NCBI Taxonomy" id="1616125"/>
    <lineage>
        <taxon>Bacteria</taxon>
        <taxon>Bacillati</taxon>
        <taxon>Actinomycetota</taxon>
        <taxon>Actinomycetes</taxon>
        <taxon>Kitasatosporales</taxon>
        <taxon>Streptomycetaceae</taxon>
        <taxon>Streptomyces</taxon>
    </lineage>
</organism>
<comment type="caution">
    <text evidence="1">The sequence shown here is derived from an EMBL/GenBank/DDBJ whole genome shotgun (WGS) entry which is preliminary data.</text>
</comment>
<sequence length="327" mass="35347">MSDDRHLDPENFAEAVSLGIPFEHPITGNPKLSVFINPTRHEIGLRAPRASREGKIETGLTHVSCRSVLLAGSQHIEVVVDDPDMFAEGYALLCLVADRIQLASLSVSAAVTETIHSLGKLLRGQGVLSPEGEVGLFSELVTLRSLIGCIDSEDAVGGWLGPVAEEHDFSLRRVDLEAKSTLAEARQHWISSLTQLVPTVGKPLWFVSHQFTTAGPGQGRTLAELVAEVRTALSGVVLADFDRRLTAAGWHRDMAKEGGRRLRSRTSPLLYLVDETFPRLTPASLAGAGVHMSSITEVRYRLDLSAVPHSRHTPSYLQSALTSGGTV</sequence>
<accession>A0ABQ2EDJ6</accession>
<dbReference type="InterPro" id="IPR025534">
    <property type="entry name" value="DUF4420"/>
</dbReference>
<reference evidence="2" key="1">
    <citation type="journal article" date="2019" name="Int. J. Syst. Evol. Microbiol.">
        <title>The Global Catalogue of Microorganisms (GCM) 10K type strain sequencing project: providing services to taxonomists for standard genome sequencing and annotation.</title>
        <authorList>
            <consortium name="The Broad Institute Genomics Platform"/>
            <consortium name="The Broad Institute Genome Sequencing Center for Infectious Disease"/>
            <person name="Wu L."/>
            <person name="Ma J."/>
        </authorList>
    </citation>
    <scope>NUCLEOTIDE SEQUENCE [LARGE SCALE GENOMIC DNA]</scope>
    <source>
        <strain evidence="2">CGMCC 4.7275</strain>
    </source>
</reference>
<keyword evidence="2" id="KW-1185">Reference proteome</keyword>
<proteinExistence type="predicted"/>
<evidence type="ECO:0000313" key="1">
    <source>
        <dbReference type="EMBL" id="GGK04509.1"/>
    </source>
</evidence>